<dbReference type="AlphaFoldDB" id="A0A1Z3HMW1"/>
<feature type="transmembrane region" description="Helical" evidence="1">
    <location>
        <begin position="7"/>
        <end position="32"/>
    </location>
</feature>
<reference evidence="2 3" key="1">
    <citation type="journal article" date="2016" name="Biochim. Biophys. Acta">
        <title>Characterization of red-shifted phycobilisomes isolated from the chlorophyll f-containing cyanobacterium Halomicronema hongdechloris.</title>
        <authorList>
            <person name="Li Y."/>
            <person name="Lin Y."/>
            <person name="Garvey C.J."/>
            <person name="Birch D."/>
            <person name="Corkery R.W."/>
            <person name="Loughlin P.C."/>
            <person name="Scheer H."/>
            <person name="Willows R.D."/>
            <person name="Chen M."/>
        </authorList>
    </citation>
    <scope>NUCLEOTIDE SEQUENCE [LARGE SCALE GENOMIC DNA]</scope>
    <source>
        <strain evidence="2 3">C2206</strain>
    </source>
</reference>
<dbReference type="EMBL" id="CP021983">
    <property type="protein sequence ID" value="ASC71632.1"/>
    <property type="molecule type" value="Genomic_DNA"/>
</dbReference>
<dbReference type="KEGG" id="hhg:XM38_025850"/>
<gene>
    <name evidence="2" type="ORF">XM38_025850</name>
</gene>
<keyword evidence="1" id="KW-1133">Transmembrane helix</keyword>
<evidence type="ECO:0000313" key="3">
    <source>
        <dbReference type="Proteomes" id="UP000191901"/>
    </source>
</evidence>
<dbReference type="Proteomes" id="UP000191901">
    <property type="component" value="Chromosome"/>
</dbReference>
<name>A0A1Z3HMW1_9CYAN</name>
<keyword evidence="1" id="KW-0812">Transmembrane</keyword>
<organism evidence="2 3">
    <name type="scientific">Halomicronema hongdechloris C2206</name>
    <dbReference type="NCBI Taxonomy" id="1641165"/>
    <lineage>
        <taxon>Bacteria</taxon>
        <taxon>Bacillati</taxon>
        <taxon>Cyanobacteriota</taxon>
        <taxon>Cyanophyceae</taxon>
        <taxon>Nodosilineales</taxon>
        <taxon>Nodosilineaceae</taxon>
        <taxon>Halomicronema</taxon>
    </lineage>
</organism>
<proteinExistence type="predicted"/>
<protein>
    <submittedName>
        <fullName evidence="2">Uncharacterized protein</fullName>
    </submittedName>
</protein>
<evidence type="ECO:0000313" key="2">
    <source>
        <dbReference type="EMBL" id="ASC71632.1"/>
    </source>
</evidence>
<accession>A0A1Z3HMW1</accession>
<evidence type="ECO:0000256" key="1">
    <source>
        <dbReference type="SAM" id="Phobius"/>
    </source>
</evidence>
<keyword evidence="3" id="KW-1185">Reference proteome</keyword>
<keyword evidence="1" id="KW-0472">Membrane</keyword>
<sequence>MQSARDLVKVLVTILLLAFIGLNLFRLTIFFLQAQHLI</sequence>